<accession>A0A6V1QFS1</accession>
<organism evidence="7">
    <name type="scientific">Heterosigma akashiwo</name>
    <name type="common">Chromophytic alga</name>
    <name type="synonym">Heterosigma carterae</name>
    <dbReference type="NCBI Taxonomy" id="2829"/>
    <lineage>
        <taxon>Eukaryota</taxon>
        <taxon>Sar</taxon>
        <taxon>Stramenopiles</taxon>
        <taxon>Ochrophyta</taxon>
        <taxon>Raphidophyceae</taxon>
        <taxon>Chattonellales</taxon>
        <taxon>Chattonellaceae</taxon>
        <taxon>Heterosigma</taxon>
    </lineage>
</organism>
<dbReference type="FunFam" id="1.10.10.10:FF:000479">
    <property type="entry name" value="Predicted protein"/>
    <property type="match status" value="1"/>
</dbReference>
<feature type="region of interest" description="Disordered" evidence="5">
    <location>
        <begin position="335"/>
        <end position="360"/>
    </location>
</feature>
<dbReference type="SMART" id="SM00415">
    <property type="entry name" value="HSF"/>
    <property type="match status" value="1"/>
</dbReference>
<proteinExistence type="inferred from homology"/>
<comment type="subcellular location">
    <subcellularLocation>
        <location evidence="1">Nucleus</location>
    </subcellularLocation>
</comment>
<evidence type="ECO:0000256" key="4">
    <source>
        <dbReference type="RuleBase" id="RU004020"/>
    </source>
</evidence>
<dbReference type="Gene3D" id="1.10.10.10">
    <property type="entry name" value="Winged helix-like DNA-binding domain superfamily/Winged helix DNA-binding domain"/>
    <property type="match status" value="1"/>
</dbReference>
<keyword evidence="2" id="KW-0238">DNA-binding</keyword>
<dbReference type="GO" id="GO:0003700">
    <property type="term" value="F:DNA-binding transcription factor activity"/>
    <property type="evidence" value="ECO:0007669"/>
    <property type="project" value="InterPro"/>
</dbReference>
<dbReference type="EMBL" id="HBIU01023090">
    <property type="protein sequence ID" value="CAE0632014.1"/>
    <property type="molecule type" value="Transcribed_RNA"/>
</dbReference>
<feature type="region of interest" description="Disordered" evidence="5">
    <location>
        <begin position="378"/>
        <end position="399"/>
    </location>
</feature>
<sequence length="412" mass="45104">MKYPRTGQRGAPQAFARKLYEILEVEPGDLLSWNAAGNAFFVRDIDRFSKEILMKYFRHSKFASFQRQLNLYGFRKITRGSDAGSYAHQYFRKGKPDLLSLVRRSQSSSSPSPPHPAHGFALHQDGDFLKPQINAMYQLGMGNFMTNREMMRNSAISHPFSVPHTNMNSNVTQRLYSSTSDNLVRDDPVPVVPYHQALGWHQPQVQTVGGEPHQGVIDPQSLFGLQQQPSYYPKLYSSDAVPINMISSQHQMEGSSIHHPESLMVSDPVHLVRKIYQDAAAPAEEAVEDDKDQEESKDSIIARLQTSFSNAIKGLSSTPGDPLGGSGCGLPTAANFRAPTPPRGGGEGGAATTGGPLGHPPHHLQPVNIQMLADSLYGPPGAGGAHPPPPPGYAHHPHPHAHLEAEARSIWT</sequence>
<dbReference type="AlphaFoldDB" id="A0A6V1QFS1"/>
<dbReference type="InterPro" id="IPR000232">
    <property type="entry name" value="HSF_DNA-bd"/>
</dbReference>
<evidence type="ECO:0000256" key="5">
    <source>
        <dbReference type="SAM" id="MobiDB-lite"/>
    </source>
</evidence>
<evidence type="ECO:0000256" key="2">
    <source>
        <dbReference type="ARBA" id="ARBA00023125"/>
    </source>
</evidence>
<evidence type="ECO:0000259" key="6">
    <source>
        <dbReference type="SMART" id="SM00415"/>
    </source>
</evidence>
<dbReference type="PANTHER" id="PTHR10015">
    <property type="entry name" value="HEAT SHOCK TRANSCRIPTION FACTOR"/>
    <property type="match status" value="1"/>
</dbReference>
<evidence type="ECO:0000256" key="3">
    <source>
        <dbReference type="ARBA" id="ARBA00023242"/>
    </source>
</evidence>
<dbReference type="GO" id="GO:0043565">
    <property type="term" value="F:sequence-specific DNA binding"/>
    <property type="evidence" value="ECO:0007669"/>
    <property type="project" value="InterPro"/>
</dbReference>
<evidence type="ECO:0000256" key="1">
    <source>
        <dbReference type="ARBA" id="ARBA00004123"/>
    </source>
</evidence>
<reference evidence="7" key="1">
    <citation type="submission" date="2021-01" db="EMBL/GenBank/DDBJ databases">
        <authorList>
            <person name="Corre E."/>
            <person name="Pelletier E."/>
            <person name="Niang G."/>
            <person name="Scheremetjew M."/>
            <person name="Finn R."/>
            <person name="Kale V."/>
            <person name="Holt S."/>
            <person name="Cochrane G."/>
            <person name="Meng A."/>
            <person name="Brown T."/>
            <person name="Cohen L."/>
        </authorList>
    </citation>
    <scope>NUCLEOTIDE SEQUENCE</scope>
    <source>
        <strain evidence="7">CCMP3107</strain>
    </source>
</reference>
<dbReference type="InterPro" id="IPR036390">
    <property type="entry name" value="WH_DNA-bd_sf"/>
</dbReference>
<keyword evidence="3" id="KW-0539">Nucleus</keyword>
<name>A0A6V1QFS1_HETAK</name>
<dbReference type="PANTHER" id="PTHR10015:SF427">
    <property type="entry name" value="HEAT SHOCK FACTOR PROTEIN"/>
    <property type="match status" value="1"/>
</dbReference>
<feature type="compositionally biased region" description="Gly residues" evidence="5">
    <location>
        <begin position="343"/>
        <end position="357"/>
    </location>
</feature>
<feature type="domain" description="HSF-type DNA-binding" evidence="6">
    <location>
        <begin position="11"/>
        <end position="105"/>
    </location>
</feature>
<protein>
    <recommendedName>
        <fullName evidence="6">HSF-type DNA-binding domain-containing protein</fullName>
    </recommendedName>
</protein>
<dbReference type="GO" id="GO:0005634">
    <property type="term" value="C:nucleus"/>
    <property type="evidence" value="ECO:0007669"/>
    <property type="project" value="UniProtKB-SubCell"/>
</dbReference>
<comment type="similarity">
    <text evidence="4">Belongs to the HSF family.</text>
</comment>
<dbReference type="SUPFAM" id="SSF46785">
    <property type="entry name" value="Winged helix' DNA-binding domain"/>
    <property type="match status" value="1"/>
</dbReference>
<dbReference type="PRINTS" id="PR00056">
    <property type="entry name" value="HSFDOMAIN"/>
</dbReference>
<evidence type="ECO:0000313" key="7">
    <source>
        <dbReference type="EMBL" id="CAE0632014.1"/>
    </source>
</evidence>
<feature type="region of interest" description="Disordered" evidence="5">
    <location>
        <begin position="102"/>
        <end position="123"/>
    </location>
</feature>
<dbReference type="Pfam" id="PF00447">
    <property type="entry name" value="HSF_DNA-bind"/>
    <property type="match status" value="1"/>
</dbReference>
<gene>
    <name evidence="7" type="ORF">HAKA00212_LOCUS10719</name>
</gene>
<dbReference type="InterPro" id="IPR036388">
    <property type="entry name" value="WH-like_DNA-bd_sf"/>
</dbReference>